<evidence type="ECO:0000256" key="5">
    <source>
        <dbReference type="ARBA" id="ARBA00022496"/>
    </source>
</evidence>
<dbReference type="InterPro" id="IPR000531">
    <property type="entry name" value="Beta-barrel_TonB"/>
</dbReference>
<dbReference type="PROSITE" id="PS52016">
    <property type="entry name" value="TONB_DEPENDENT_REC_3"/>
    <property type="match status" value="1"/>
</dbReference>
<dbReference type="NCBIfam" id="NF007349">
    <property type="entry name" value="PRK09840.1"/>
    <property type="match status" value="1"/>
</dbReference>
<keyword evidence="4 14" id="KW-1134">Transmembrane beta strand</keyword>
<evidence type="ECO:0000256" key="1">
    <source>
        <dbReference type="ARBA" id="ARBA00004571"/>
    </source>
</evidence>
<keyword evidence="6 14" id="KW-0812">Transmembrane</keyword>
<comment type="caution">
    <text evidence="20">The sequence shown here is derived from an EMBL/GenBank/DDBJ whole genome shotgun (WGS) entry which is preliminary data.</text>
</comment>
<keyword evidence="8" id="KW-0408">Iron</keyword>
<dbReference type="GO" id="GO:0038023">
    <property type="term" value="F:signaling receptor activity"/>
    <property type="evidence" value="ECO:0007669"/>
    <property type="project" value="InterPro"/>
</dbReference>
<feature type="compositionally biased region" description="Polar residues" evidence="16">
    <location>
        <begin position="543"/>
        <end position="558"/>
    </location>
</feature>
<dbReference type="NCBIfam" id="TIGR01783">
    <property type="entry name" value="TonB-siderophor"/>
    <property type="match status" value="1"/>
</dbReference>
<sequence length="764" mass="81580">MAFIQAKKHSMTKTALASALLLAIPAMSMAAQSNDTTKAGKLAEVEVKADSIEPEFIAKKASSPKQTQALVDTPQTIVVVKKELFQQQAAVSLSDTLRNTPGITMLMGENGNTATGDSIFMRGFDTQGSIYVDSIRDLGTISRDVFNTDMVEIAKGPAGVDNGRSSSSGYVNMGTKMASLEDSSTGTATIGSGSHKRVTADVNRSLAIENAAIRVNVMRQDSGVPNRDVVENNSTGLAASLAFGINTQTRTVLNLLHMQQDNIQDGGLPTVGEEGFYSSTYAAAFPQGGGPALTAVDRSNFYGSAADYDHVLADMLTLRVEHDFTENVTLTNTSRYGVATQDYVLTGVNALAFPAATKNDPATWTVARSRQGKDQKNQILINQTNLKASFNVGGLQHTVASGVEFSYESQLNYTKGMPTGVTQVAANLYNPSTADVFAPVVLTGAKAEGSTDTAAIYAMDTIDLNAQWQLTAGVRAEHYNTTTDNITLQAVATPQTVPVGTKIGSHEQASDNLLSYKIGTNYKPNKDGSVYLSYATSQLPPGGTSFQLSSSATNQNNPALEPQKGSNLELGTKWNLRNEKLFATAAVFKSVNKNELVRDDVNTYVPIGEKTVKGVELGLVGMPLDSLELSAGLALLDPKITRGARFATSPTDGAVIQWTPKTTFTLWSTYRQHNFSIGGGVRYMDSVARSNTTNLNPATSSVLQVPDYWVVDAMASYAVTPEVTVQFNLYNLLDEEYIGSLNNGGSRFHQGTPRSAKLGVNVAF</sequence>
<dbReference type="GO" id="GO:0015344">
    <property type="term" value="F:siderophore uptake transmembrane transporter activity"/>
    <property type="evidence" value="ECO:0007669"/>
    <property type="project" value="TreeGrafter"/>
</dbReference>
<evidence type="ECO:0000256" key="16">
    <source>
        <dbReference type="SAM" id="MobiDB-lite"/>
    </source>
</evidence>
<evidence type="ECO:0000256" key="13">
    <source>
        <dbReference type="ARBA" id="ARBA00023237"/>
    </source>
</evidence>
<dbReference type="EMBL" id="SACS01000001">
    <property type="protein sequence ID" value="RVU41680.1"/>
    <property type="molecule type" value="Genomic_DNA"/>
</dbReference>
<dbReference type="InterPro" id="IPR037066">
    <property type="entry name" value="Plug_dom_sf"/>
</dbReference>
<dbReference type="OrthoDB" id="9790771at2"/>
<dbReference type="GO" id="GO:0015891">
    <property type="term" value="P:siderophore transport"/>
    <property type="evidence" value="ECO:0007669"/>
    <property type="project" value="InterPro"/>
</dbReference>
<name>A0A437R4H7_9GAMM</name>
<keyword evidence="9" id="KW-0406">Ion transport</keyword>
<reference evidence="20 21" key="1">
    <citation type="submission" date="2019-01" db="EMBL/GenBank/DDBJ databases">
        <authorList>
            <person name="Chen W.-M."/>
        </authorList>
    </citation>
    <scope>NUCLEOTIDE SEQUENCE [LARGE SCALE GENOMIC DNA]</scope>
    <source>
        <strain evidence="20 21">KYPC3</strain>
    </source>
</reference>
<feature type="domain" description="TonB-dependent receptor plug" evidence="19">
    <location>
        <begin position="71"/>
        <end position="169"/>
    </location>
</feature>
<dbReference type="Pfam" id="PF07715">
    <property type="entry name" value="Plug"/>
    <property type="match status" value="1"/>
</dbReference>
<organism evidence="20 21">
    <name type="scientific">Rheinheimera riviphila</name>
    <dbReference type="NCBI Taxonomy" id="1834037"/>
    <lineage>
        <taxon>Bacteria</taxon>
        <taxon>Pseudomonadati</taxon>
        <taxon>Pseudomonadota</taxon>
        <taxon>Gammaproteobacteria</taxon>
        <taxon>Chromatiales</taxon>
        <taxon>Chromatiaceae</taxon>
        <taxon>Rheinheimera</taxon>
    </lineage>
</organism>
<evidence type="ECO:0000256" key="4">
    <source>
        <dbReference type="ARBA" id="ARBA00022452"/>
    </source>
</evidence>
<keyword evidence="12 20" id="KW-0675">Receptor</keyword>
<feature type="signal peptide" evidence="17">
    <location>
        <begin position="1"/>
        <end position="30"/>
    </location>
</feature>
<evidence type="ECO:0000256" key="12">
    <source>
        <dbReference type="ARBA" id="ARBA00023170"/>
    </source>
</evidence>
<evidence type="ECO:0000256" key="7">
    <source>
        <dbReference type="ARBA" id="ARBA00022729"/>
    </source>
</evidence>
<dbReference type="CDD" id="cd01347">
    <property type="entry name" value="ligand_gated_channel"/>
    <property type="match status" value="1"/>
</dbReference>
<dbReference type="AlphaFoldDB" id="A0A437R4H7"/>
<dbReference type="InterPro" id="IPR036942">
    <property type="entry name" value="Beta-barrel_TonB_sf"/>
</dbReference>
<keyword evidence="10 15" id="KW-0798">TonB box</keyword>
<dbReference type="Pfam" id="PF00593">
    <property type="entry name" value="TonB_dep_Rec_b-barrel"/>
    <property type="match status" value="1"/>
</dbReference>
<dbReference type="Gene3D" id="2.170.130.10">
    <property type="entry name" value="TonB-dependent receptor, plug domain"/>
    <property type="match status" value="1"/>
</dbReference>
<dbReference type="InterPro" id="IPR039426">
    <property type="entry name" value="TonB-dep_rcpt-like"/>
</dbReference>
<evidence type="ECO:0000256" key="8">
    <source>
        <dbReference type="ARBA" id="ARBA00023004"/>
    </source>
</evidence>
<evidence type="ECO:0000259" key="19">
    <source>
        <dbReference type="Pfam" id="PF07715"/>
    </source>
</evidence>
<feature type="region of interest" description="Disordered" evidence="16">
    <location>
        <begin position="543"/>
        <end position="566"/>
    </location>
</feature>
<evidence type="ECO:0000256" key="11">
    <source>
        <dbReference type="ARBA" id="ARBA00023136"/>
    </source>
</evidence>
<protein>
    <submittedName>
        <fullName evidence="20">Catecholate siderophore receptor Fiu</fullName>
    </submittedName>
</protein>
<feature type="chain" id="PRO_5018973426" evidence="17">
    <location>
        <begin position="31"/>
        <end position="764"/>
    </location>
</feature>
<evidence type="ECO:0000256" key="6">
    <source>
        <dbReference type="ARBA" id="ARBA00022692"/>
    </source>
</evidence>
<evidence type="ECO:0000259" key="18">
    <source>
        <dbReference type="Pfam" id="PF00593"/>
    </source>
</evidence>
<keyword evidence="13 14" id="KW-0998">Cell outer membrane</keyword>
<dbReference type="Gene3D" id="2.40.170.20">
    <property type="entry name" value="TonB-dependent receptor, beta-barrel domain"/>
    <property type="match status" value="1"/>
</dbReference>
<dbReference type="PANTHER" id="PTHR32552:SF89">
    <property type="entry name" value="CATECHOLATE SIDEROPHORE RECEPTOR FIU"/>
    <property type="match status" value="1"/>
</dbReference>
<evidence type="ECO:0000256" key="9">
    <source>
        <dbReference type="ARBA" id="ARBA00023065"/>
    </source>
</evidence>
<keyword evidence="7 17" id="KW-0732">Signal</keyword>
<evidence type="ECO:0000256" key="14">
    <source>
        <dbReference type="PROSITE-ProRule" id="PRU01360"/>
    </source>
</evidence>
<comment type="subcellular location">
    <subcellularLocation>
        <location evidence="1 14">Cell outer membrane</location>
        <topology evidence="1 14">Multi-pass membrane protein</topology>
    </subcellularLocation>
</comment>
<gene>
    <name evidence="20" type="ORF">EOE67_00320</name>
</gene>
<dbReference type="SUPFAM" id="SSF56935">
    <property type="entry name" value="Porins"/>
    <property type="match status" value="1"/>
</dbReference>
<dbReference type="RefSeq" id="WP_127697077.1">
    <property type="nucleotide sequence ID" value="NZ_SACS01000001.1"/>
</dbReference>
<evidence type="ECO:0000256" key="10">
    <source>
        <dbReference type="ARBA" id="ARBA00023077"/>
    </source>
</evidence>
<keyword evidence="11 14" id="KW-0472">Membrane</keyword>
<dbReference type="PANTHER" id="PTHR32552">
    <property type="entry name" value="FERRICHROME IRON RECEPTOR-RELATED"/>
    <property type="match status" value="1"/>
</dbReference>
<evidence type="ECO:0000256" key="15">
    <source>
        <dbReference type="RuleBase" id="RU003357"/>
    </source>
</evidence>
<evidence type="ECO:0000313" key="20">
    <source>
        <dbReference type="EMBL" id="RVU41680.1"/>
    </source>
</evidence>
<evidence type="ECO:0000256" key="3">
    <source>
        <dbReference type="ARBA" id="ARBA00022448"/>
    </source>
</evidence>
<keyword evidence="21" id="KW-1185">Reference proteome</keyword>
<keyword evidence="5" id="KW-0410">Iron transport</keyword>
<feature type="domain" description="TonB-dependent receptor-like beta-barrel" evidence="18">
    <location>
        <begin position="269"/>
        <end position="732"/>
    </location>
</feature>
<evidence type="ECO:0000256" key="17">
    <source>
        <dbReference type="SAM" id="SignalP"/>
    </source>
</evidence>
<comment type="similarity">
    <text evidence="2 14 15">Belongs to the TonB-dependent receptor family.</text>
</comment>
<accession>A0A437R4H7</accession>
<evidence type="ECO:0000313" key="21">
    <source>
        <dbReference type="Proteomes" id="UP000283077"/>
    </source>
</evidence>
<evidence type="ECO:0000256" key="2">
    <source>
        <dbReference type="ARBA" id="ARBA00009810"/>
    </source>
</evidence>
<dbReference type="InterPro" id="IPR012910">
    <property type="entry name" value="Plug_dom"/>
</dbReference>
<dbReference type="InterPro" id="IPR010105">
    <property type="entry name" value="TonB_sidphr_rcpt"/>
</dbReference>
<proteinExistence type="inferred from homology"/>
<dbReference type="Proteomes" id="UP000283077">
    <property type="component" value="Unassembled WGS sequence"/>
</dbReference>
<keyword evidence="3 14" id="KW-0813">Transport</keyword>
<dbReference type="GO" id="GO:0009279">
    <property type="term" value="C:cell outer membrane"/>
    <property type="evidence" value="ECO:0007669"/>
    <property type="project" value="UniProtKB-SubCell"/>
</dbReference>